<proteinExistence type="predicted"/>
<dbReference type="Proteomes" id="UP001374579">
    <property type="component" value="Unassembled WGS sequence"/>
</dbReference>
<keyword evidence="4" id="KW-1133">Transmembrane helix</keyword>
<comment type="subcellular location">
    <subcellularLocation>
        <location evidence="1">Cell membrane</location>
        <topology evidence="1">Multi-pass membrane protein</topology>
    </subcellularLocation>
</comment>
<dbReference type="InterPro" id="IPR052192">
    <property type="entry name" value="Insect_Ionotropic_Sensory_Rcpt"/>
</dbReference>
<evidence type="ECO:0000256" key="8">
    <source>
        <dbReference type="SAM" id="MobiDB-lite"/>
    </source>
</evidence>
<feature type="region of interest" description="Disordered" evidence="8">
    <location>
        <begin position="171"/>
        <end position="232"/>
    </location>
</feature>
<keyword evidence="6" id="KW-0675">Receptor</keyword>
<evidence type="ECO:0000313" key="10">
    <source>
        <dbReference type="Proteomes" id="UP001374579"/>
    </source>
</evidence>
<evidence type="ECO:0000256" key="4">
    <source>
        <dbReference type="ARBA" id="ARBA00022989"/>
    </source>
</evidence>
<reference evidence="9 10" key="1">
    <citation type="submission" date="2024-02" db="EMBL/GenBank/DDBJ databases">
        <title>Chromosome-scale genome assembly of the rough periwinkle Littorina saxatilis.</title>
        <authorList>
            <person name="De Jode A."/>
            <person name="Faria R."/>
            <person name="Formenti G."/>
            <person name="Sims Y."/>
            <person name="Smith T.P."/>
            <person name="Tracey A."/>
            <person name="Wood J.M.D."/>
            <person name="Zagrodzka Z.B."/>
            <person name="Johannesson K."/>
            <person name="Butlin R.K."/>
            <person name="Leder E.H."/>
        </authorList>
    </citation>
    <scope>NUCLEOTIDE SEQUENCE [LARGE SCALE GENOMIC DNA]</scope>
    <source>
        <strain evidence="9">Snail1</strain>
        <tissue evidence="9">Muscle</tissue>
    </source>
</reference>
<dbReference type="AlphaFoldDB" id="A0AAN9BDY9"/>
<dbReference type="PANTHER" id="PTHR42643">
    <property type="entry name" value="IONOTROPIC RECEPTOR 20A-RELATED"/>
    <property type="match status" value="1"/>
</dbReference>
<feature type="compositionally biased region" description="Basic and acidic residues" evidence="8">
    <location>
        <begin position="208"/>
        <end position="230"/>
    </location>
</feature>
<evidence type="ECO:0000256" key="5">
    <source>
        <dbReference type="ARBA" id="ARBA00023136"/>
    </source>
</evidence>
<dbReference type="SUPFAM" id="SSF53850">
    <property type="entry name" value="Periplasmic binding protein-like II"/>
    <property type="match status" value="1"/>
</dbReference>
<dbReference type="Gene3D" id="3.40.190.10">
    <property type="entry name" value="Periplasmic binding protein-like II"/>
    <property type="match status" value="2"/>
</dbReference>
<keyword evidence="5" id="KW-0472">Membrane</keyword>
<feature type="compositionally biased region" description="Basic and acidic residues" evidence="8">
    <location>
        <begin position="177"/>
        <end position="194"/>
    </location>
</feature>
<gene>
    <name evidence="9" type="ORF">V1264_018610</name>
</gene>
<organism evidence="9 10">
    <name type="scientific">Littorina saxatilis</name>
    <dbReference type="NCBI Taxonomy" id="31220"/>
    <lineage>
        <taxon>Eukaryota</taxon>
        <taxon>Metazoa</taxon>
        <taxon>Spiralia</taxon>
        <taxon>Lophotrochozoa</taxon>
        <taxon>Mollusca</taxon>
        <taxon>Gastropoda</taxon>
        <taxon>Caenogastropoda</taxon>
        <taxon>Littorinimorpha</taxon>
        <taxon>Littorinoidea</taxon>
        <taxon>Littorinidae</taxon>
        <taxon>Littorina</taxon>
    </lineage>
</organism>
<dbReference type="GO" id="GO:0005886">
    <property type="term" value="C:plasma membrane"/>
    <property type="evidence" value="ECO:0007669"/>
    <property type="project" value="UniProtKB-SubCell"/>
</dbReference>
<evidence type="ECO:0000256" key="2">
    <source>
        <dbReference type="ARBA" id="ARBA00022475"/>
    </source>
</evidence>
<keyword evidence="10" id="KW-1185">Reference proteome</keyword>
<protein>
    <submittedName>
        <fullName evidence="9">Uncharacterized protein</fullName>
    </submittedName>
</protein>
<comment type="caution">
    <text evidence="9">The sequence shown here is derived from an EMBL/GenBank/DDBJ whole genome shotgun (WGS) entry which is preliminary data.</text>
</comment>
<evidence type="ECO:0000256" key="1">
    <source>
        <dbReference type="ARBA" id="ARBA00004651"/>
    </source>
</evidence>
<dbReference type="PANTHER" id="PTHR42643:SF24">
    <property type="entry name" value="IONOTROPIC RECEPTOR 60A"/>
    <property type="match status" value="1"/>
</dbReference>
<sequence length="317" mass="35414">MLKEIGNKLMGFAASDPDVLSMDDDVQMAKAKAGEYVYIVDSVTSEAWTKEHCDFDQIIADDSASIPYAVALPRGSPYTRLFDEYVMRIVEAGLIKKWKQDWFADSLLCVKSIVTDSPKISVLDVQSVLYVSVIGFGLALIALSLECLCHRHPKLRAWTDRMGDACVDGCEGQNGNDSEKDNDPGESYGRDSRHLYHNGFGSNNNYERGIEGEDEGGRGRDEERRRRDGETGEVGLHDVILMDELGEGRDDSHKFHNGGIFCIDGPSTDRRNSLMFDTVYSSPEDFGRNVREVVHQPGWDKRGSRTVRISDDVKVCT</sequence>
<evidence type="ECO:0000256" key="6">
    <source>
        <dbReference type="ARBA" id="ARBA00023170"/>
    </source>
</evidence>
<dbReference type="EMBL" id="JBAMIC010000008">
    <property type="protein sequence ID" value="KAK7103777.1"/>
    <property type="molecule type" value="Genomic_DNA"/>
</dbReference>
<evidence type="ECO:0000256" key="3">
    <source>
        <dbReference type="ARBA" id="ARBA00022692"/>
    </source>
</evidence>
<keyword evidence="7" id="KW-0325">Glycoprotein</keyword>
<evidence type="ECO:0000313" key="9">
    <source>
        <dbReference type="EMBL" id="KAK7103777.1"/>
    </source>
</evidence>
<keyword evidence="2" id="KW-1003">Cell membrane</keyword>
<keyword evidence="3" id="KW-0812">Transmembrane</keyword>
<name>A0AAN9BDY9_9CAEN</name>
<accession>A0AAN9BDY9</accession>
<evidence type="ECO:0000256" key="7">
    <source>
        <dbReference type="ARBA" id="ARBA00023180"/>
    </source>
</evidence>